<feature type="compositionally biased region" description="Basic and acidic residues" evidence="1">
    <location>
        <begin position="76"/>
        <end position="97"/>
    </location>
</feature>
<sequence length="267" mass="29985">MLALEQPRPAPRKLSLFRRFSRKTNTEPIVNQRTQIEQSNHDAFNAAVRTPPIRLRKRSLSTSPALPTPPLSPARSKNDSVIDIKRSPSPHLAKDKAYRKDRTITHIQWIDIPQVVRERLSRESSSSSTSSSIQRVQPNATPTTPFPITRGAVDVEPWDIFLPPSQVHALYLGHAPLDMSEKWFIYSEGPDVMGKLKVHFHRSWTGQKIAELFVVMDVKGEGAGKIVGIKWNAGGDVGSGRMTGEEARYIVRTTVRWVLGVQLEDGR</sequence>
<feature type="compositionally biased region" description="Low complexity" evidence="1">
    <location>
        <begin position="123"/>
        <end position="132"/>
    </location>
</feature>
<comment type="caution">
    <text evidence="2">The sequence shown here is derived from an EMBL/GenBank/DDBJ whole genome shotgun (WGS) entry which is preliminary data.</text>
</comment>
<reference evidence="2" key="1">
    <citation type="journal article" date="2020" name="Stud. Mycol.">
        <title>101 Dothideomycetes genomes: a test case for predicting lifestyles and emergence of pathogens.</title>
        <authorList>
            <person name="Haridas S."/>
            <person name="Albert R."/>
            <person name="Binder M."/>
            <person name="Bloem J."/>
            <person name="Labutti K."/>
            <person name="Salamov A."/>
            <person name="Andreopoulos B."/>
            <person name="Baker S."/>
            <person name="Barry K."/>
            <person name="Bills G."/>
            <person name="Bluhm B."/>
            <person name="Cannon C."/>
            <person name="Castanera R."/>
            <person name="Culley D."/>
            <person name="Daum C."/>
            <person name="Ezra D."/>
            <person name="Gonzalez J."/>
            <person name="Henrissat B."/>
            <person name="Kuo A."/>
            <person name="Liang C."/>
            <person name="Lipzen A."/>
            <person name="Lutzoni F."/>
            <person name="Magnuson J."/>
            <person name="Mondo S."/>
            <person name="Nolan M."/>
            <person name="Ohm R."/>
            <person name="Pangilinan J."/>
            <person name="Park H.-J."/>
            <person name="Ramirez L."/>
            <person name="Alfaro M."/>
            <person name="Sun H."/>
            <person name="Tritt A."/>
            <person name="Yoshinaga Y."/>
            <person name="Zwiers L.-H."/>
            <person name="Turgeon B."/>
            <person name="Goodwin S."/>
            <person name="Spatafora J."/>
            <person name="Crous P."/>
            <person name="Grigoriev I."/>
        </authorList>
    </citation>
    <scope>NUCLEOTIDE SEQUENCE</scope>
    <source>
        <strain evidence="2">CBS 110217</strain>
    </source>
</reference>
<evidence type="ECO:0000313" key="2">
    <source>
        <dbReference type="EMBL" id="KAF2029495.1"/>
    </source>
</evidence>
<proteinExistence type="predicted"/>
<feature type="region of interest" description="Disordered" evidence="1">
    <location>
        <begin position="49"/>
        <end position="97"/>
    </location>
</feature>
<dbReference type="AlphaFoldDB" id="A0A9P4H9F9"/>
<organism evidence="2 3">
    <name type="scientific">Setomelanomma holmii</name>
    <dbReference type="NCBI Taxonomy" id="210430"/>
    <lineage>
        <taxon>Eukaryota</taxon>
        <taxon>Fungi</taxon>
        <taxon>Dikarya</taxon>
        <taxon>Ascomycota</taxon>
        <taxon>Pezizomycotina</taxon>
        <taxon>Dothideomycetes</taxon>
        <taxon>Pleosporomycetidae</taxon>
        <taxon>Pleosporales</taxon>
        <taxon>Pleosporineae</taxon>
        <taxon>Phaeosphaeriaceae</taxon>
        <taxon>Setomelanomma</taxon>
    </lineage>
</organism>
<feature type="compositionally biased region" description="Polar residues" evidence="1">
    <location>
        <begin position="133"/>
        <end position="143"/>
    </location>
</feature>
<feature type="region of interest" description="Disordered" evidence="1">
    <location>
        <begin position="120"/>
        <end position="148"/>
    </location>
</feature>
<name>A0A9P4H9F9_9PLEO</name>
<evidence type="ECO:0000313" key="3">
    <source>
        <dbReference type="Proteomes" id="UP000799777"/>
    </source>
</evidence>
<gene>
    <name evidence="2" type="ORF">EK21DRAFT_67630</name>
</gene>
<dbReference type="EMBL" id="ML978200">
    <property type="protein sequence ID" value="KAF2029495.1"/>
    <property type="molecule type" value="Genomic_DNA"/>
</dbReference>
<dbReference type="OrthoDB" id="4521980at2759"/>
<evidence type="ECO:0000256" key="1">
    <source>
        <dbReference type="SAM" id="MobiDB-lite"/>
    </source>
</evidence>
<accession>A0A9P4H9F9</accession>
<dbReference type="Proteomes" id="UP000799777">
    <property type="component" value="Unassembled WGS sequence"/>
</dbReference>
<protein>
    <submittedName>
        <fullName evidence="2">Uncharacterized protein</fullName>
    </submittedName>
</protein>
<keyword evidence="3" id="KW-1185">Reference proteome</keyword>